<sequence length="121" mass="12546">MAHRSGGWRGAQPGGSGDAPDAGFNIVEVPDRHVSRAAHSKRSVELAALVHSRADAVGSAAGLRQAADHYGICLLRHGTTYPFPAGAVTEWFGVVSPEPAVFTHGAPAVPDGQPHRPPRTG</sequence>
<keyword evidence="3" id="KW-1185">Reference proteome</keyword>
<proteinExistence type="predicted"/>
<evidence type="ECO:0000256" key="1">
    <source>
        <dbReference type="SAM" id="MobiDB-lite"/>
    </source>
</evidence>
<name>A0A9W6QIY8_9PSEU</name>
<evidence type="ECO:0000313" key="2">
    <source>
        <dbReference type="EMBL" id="GLW91936.1"/>
    </source>
</evidence>
<protein>
    <submittedName>
        <fullName evidence="2">Uncharacterized protein</fullName>
    </submittedName>
</protein>
<dbReference type="EMBL" id="BSSD01000004">
    <property type="protein sequence ID" value="GLW91936.1"/>
    <property type="molecule type" value="Genomic_DNA"/>
</dbReference>
<organism evidence="2 3">
    <name type="scientific">Actinokineospora globicatena</name>
    <dbReference type="NCBI Taxonomy" id="103729"/>
    <lineage>
        <taxon>Bacteria</taxon>
        <taxon>Bacillati</taxon>
        <taxon>Actinomycetota</taxon>
        <taxon>Actinomycetes</taxon>
        <taxon>Pseudonocardiales</taxon>
        <taxon>Pseudonocardiaceae</taxon>
        <taxon>Actinokineospora</taxon>
    </lineage>
</organism>
<dbReference type="AlphaFoldDB" id="A0A9W6QIY8"/>
<accession>A0A9W6QIY8</accession>
<feature type="compositionally biased region" description="Gly residues" evidence="1">
    <location>
        <begin position="7"/>
        <end position="17"/>
    </location>
</feature>
<feature type="region of interest" description="Disordered" evidence="1">
    <location>
        <begin position="1"/>
        <end position="25"/>
    </location>
</feature>
<evidence type="ECO:0000313" key="3">
    <source>
        <dbReference type="Proteomes" id="UP001165042"/>
    </source>
</evidence>
<dbReference type="Proteomes" id="UP001165042">
    <property type="component" value="Unassembled WGS sequence"/>
</dbReference>
<comment type="caution">
    <text evidence="2">The sequence shown here is derived from an EMBL/GenBank/DDBJ whole genome shotgun (WGS) entry which is preliminary data.</text>
</comment>
<gene>
    <name evidence="2" type="ORF">Aglo03_27520</name>
</gene>
<reference evidence="2" key="1">
    <citation type="submission" date="2023-02" db="EMBL/GenBank/DDBJ databases">
        <title>Actinokineospora globicatena NBRC 15670.</title>
        <authorList>
            <person name="Ichikawa N."/>
            <person name="Sato H."/>
            <person name="Tonouchi N."/>
        </authorList>
    </citation>
    <scope>NUCLEOTIDE SEQUENCE</scope>
    <source>
        <strain evidence="2">NBRC 15670</strain>
    </source>
</reference>